<dbReference type="EMBL" id="JACMSC010000015">
    <property type="protein sequence ID" value="KAG6484620.1"/>
    <property type="molecule type" value="Genomic_DNA"/>
</dbReference>
<feature type="domain" description="Cyclin-dependent kinase inhibitor" evidence="3">
    <location>
        <begin position="146"/>
        <end position="190"/>
    </location>
</feature>
<proteinExistence type="inferred from homology"/>
<dbReference type="EMBL" id="JACMSC010000016">
    <property type="protein sequence ID" value="KAG6480720.1"/>
    <property type="molecule type" value="Genomic_DNA"/>
</dbReference>
<keyword evidence="6" id="KW-1185">Reference proteome</keyword>
<evidence type="ECO:0000256" key="2">
    <source>
        <dbReference type="SAM" id="MobiDB-lite"/>
    </source>
</evidence>
<dbReference type="Pfam" id="PF02234">
    <property type="entry name" value="CDI"/>
    <property type="match status" value="1"/>
</dbReference>
<dbReference type="GO" id="GO:0004861">
    <property type="term" value="F:cyclin-dependent protein serine/threonine kinase inhibitor activity"/>
    <property type="evidence" value="ECO:0007669"/>
    <property type="project" value="InterPro"/>
</dbReference>
<evidence type="ECO:0000313" key="6">
    <source>
        <dbReference type="Proteomes" id="UP000734854"/>
    </source>
</evidence>
<feature type="compositionally biased region" description="Low complexity" evidence="2">
    <location>
        <begin position="122"/>
        <end position="134"/>
    </location>
</feature>
<dbReference type="AlphaFoldDB" id="A0A8J5FD12"/>
<sequence>MEVSHHRATHGVRTRAQTLAAATADSSLAYLELRSRRLAKPSLLSVDPCEGSTKSHHSGPTSWERATRNPRKGSEPVIAFDKDEEVGETTVVEVDHFDVEATERHIRETIPRGSIRKPDMITTPGSTTRPTTSSVNNQRRHKISQHIPTQQDLEEFFGNTEQYHHQNLQEKYNFDFANENPLQGRYEWVKPDFF</sequence>
<organism evidence="5 6">
    <name type="scientific">Zingiber officinale</name>
    <name type="common">Ginger</name>
    <name type="synonym">Amomum zingiber</name>
    <dbReference type="NCBI Taxonomy" id="94328"/>
    <lineage>
        <taxon>Eukaryota</taxon>
        <taxon>Viridiplantae</taxon>
        <taxon>Streptophyta</taxon>
        <taxon>Embryophyta</taxon>
        <taxon>Tracheophyta</taxon>
        <taxon>Spermatophyta</taxon>
        <taxon>Magnoliopsida</taxon>
        <taxon>Liliopsida</taxon>
        <taxon>Zingiberales</taxon>
        <taxon>Zingiberaceae</taxon>
        <taxon>Zingiber</taxon>
    </lineage>
</organism>
<evidence type="ECO:0000313" key="5">
    <source>
        <dbReference type="EMBL" id="KAG6484620.1"/>
    </source>
</evidence>
<dbReference type="InterPro" id="IPR003175">
    <property type="entry name" value="CDI_dom"/>
</dbReference>
<dbReference type="PIRSF" id="PIRSF017811">
    <property type="entry name" value="CDK_inhib_pln"/>
    <property type="match status" value="1"/>
</dbReference>
<evidence type="ECO:0000259" key="3">
    <source>
        <dbReference type="Pfam" id="PF02234"/>
    </source>
</evidence>
<evidence type="ECO:0000256" key="1">
    <source>
        <dbReference type="PIRNR" id="PIRNR017811"/>
    </source>
</evidence>
<comment type="caution">
    <text evidence="5">The sequence shown here is derived from an EMBL/GenBank/DDBJ whole genome shotgun (WGS) entry which is preliminary data.</text>
</comment>
<feature type="region of interest" description="Disordered" evidence="2">
    <location>
        <begin position="45"/>
        <end position="74"/>
    </location>
</feature>
<name>A0A8J5FD12_ZINOF</name>
<comment type="similarity">
    <text evidence="1">Belongs to the CDI family. ICK/KRP subfamily.</text>
</comment>
<keyword evidence="1" id="KW-0649">Protein kinase inhibitor</keyword>
<evidence type="ECO:0000313" key="4">
    <source>
        <dbReference type="EMBL" id="KAG6480720.1"/>
    </source>
</evidence>
<feature type="region of interest" description="Disordered" evidence="2">
    <location>
        <begin position="115"/>
        <end position="142"/>
    </location>
</feature>
<gene>
    <name evidence="5" type="ORF">ZIOFF_053141</name>
    <name evidence="4" type="ORF">ZIOFF_057305</name>
</gene>
<reference evidence="5 6" key="1">
    <citation type="submission" date="2020-08" db="EMBL/GenBank/DDBJ databases">
        <title>Plant Genome Project.</title>
        <authorList>
            <person name="Zhang R.-G."/>
        </authorList>
    </citation>
    <scope>NUCLEOTIDE SEQUENCE [LARGE SCALE GENOMIC DNA]</scope>
    <source>
        <tissue evidence="5">Rhizome</tissue>
    </source>
</reference>
<dbReference type="GO" id="GO:0051726">
    <property type="term" value="P:regulation of cell cycle"/>
    <property type="evidence" value="ECO:0007669"/>
    <property type="project" value="InterPro"/>
</dbReference>
<dbReference type="OrthoDB" id="9940972at2759"/>
<dbReference type="InterPro" id="IPR044275">
    <property type="entry name" value="KRP"/>
</dbReference>
<dbReference type="Proteomes" id="UP000734854">
    <property type="component" value="Unassembled WGS sequence"/>
</dbReference>
<dbReference type="PANTHER" id="PTHR46776">
    <property type="entry name" value="CYCLIN-DEPENDENT KINASE INHIBITOR 4-RELATED"/>
    <property type="match status" value="1"/>
</dbReference>
<accession>A0A8J5FD12</accession>
<dbReference type="GO" id="GO:0005634">
    <property type="term" value="C:nucleus"/>
    <property type="evidence" value="ECO:0007669"/>
    <property type="project" value="InterPro"/>
</dbReference>
<protein>
    <recommendedName>
        <fullName evidence="1">Cyclin-dependent kinase inhibitor</fullName>
    </recommendedName>
</protein>